<dbReference type="CDD" id="cd04301">
    <property type="entry name" value="NAT_SF"/>
    <property type="match status" value="1"/>
</dbReference>
<gene>
    <name evidence="2" type="ORF">IMW75_08120</name>
</gene>
<proteinExistence type="predicted"/>
<dbReference type="Pfam" id="PF00583">
    <property type="entry name" value="Acetyltransf_1"/>
    <property type="match status" value="1"/>
</dbReference>
<evidence type="ECO:0000313" key="3">
    <source>
        <dbReference type="Proteomes" id="UP000772591"/>
    </source>
</evidence>
<accession>A0ABS3AG75</accession>
<dbReference type="PROSITE" id="PS51186">
    <property type="entry name" value="GNAT"/>
    <property type="match status" value="1"/>
</dbReference>
<dbReference type="EMBL" id="JADEVO010000008">
    <property type="protein sequence ID" value="MBN3965244.1"/>
    <property type="molecule type" value="Genomic_DNA"/>
</dbReference>
<protein>
    <submittedName>
        <fullName evidence="2">GNAT family N-acetyltransferase</fullName>
    </submittedName>
</protein>
<evidence type="ECO:0000313" key="2">
    <source>
        <dbReference type="EMBL" id="MBN3965244.1"/>
    </source>
</evidence>
<evidence type="ECO:0000259" key="1">
    <source>
        <dbReference type="PROSITE" id="PS51186"/>
    </source>
</evidence>
<name>A0ABS3AG75_9PSED</name>
<reference evidence="2 3" key="1">
    <citation type="journal article" date="2021" name="Int. J. Syst. Evol. Microbiol.">
        <title>Pseudomonas piscium sp. nov., Pseudomonas pisciculturae sp. nov., Pseudomonas mucoides sp. nov. and Pseudomonas neuropathica sp. nov. isolated from rainbow trout.</title>
        <authorList>
            <person name="Duman M."/>
            <person name="Mulet M."/>
            <person name="Altun S."/>
            <person name="Saticioglu I.B."/>
            <person name="Gomila M."/>
            <person name="Lalucat J."/>
            <person name="Garcia-Valdes E."/>
        </authorList>
    </citation>
    <scope>NUCLEOTIDE SEQUENCE [LARGE SCALE GENOMIC DNA]</scope>
    <source>
        <strain evidence="2 3">LMG 28632</strain>
    </source>
</reference>
<dbReference type="PANTHER" id="PTHR43415">
    <property type="entry name" value="SPERMIDINE N(1)-ACETYLTRANSFERASE"/>
    <property type="match status" value="1"/>
</dbReference>
<sequence>MSGTDPVISLERFNESHLEGVAALYNETAITRQVLQMPYQSVEAWRSRIEAGNERALKLVALHQGAVIGHLGLEQYSRVRRSHAGSFGMGVASAWQGKGVGSRLLSAALDIADNWMNLQRVELSVYADNEAAISLYRKFGFETEGLFRDYAVRDGVLVDTLSMARLRRTLTSR</sequence>
<comment type="caution">
    <text evidence="2">The sequence shown here is derived from an EMBL/GenBank/DDBJ whole genome shotgun (WGS) entry which is preliminary data.</text>
</comment>
<keyword evidence="3" id="KW-1185">Reference proteome</keyword>
<dbReference type="PANTHER" id="PTHR43415:SF5">
    <property type="entry name" value="ACETYLTRANSFERASE"/>
    <property type="match status" value="1"/>
</dbReference>
<dbReference type="Gene3D" id="3.40.630.30">
    <property type="match status" value="1"/>
</dbReference>
<feature type="domain" description="N-acetyltransferase" evidence="1">
    <location>
        <begin position="8"/>
        <end position="168"/>
    </location>
</feature>
<dbReference type="InterPro" id="IPR016181">
    <property type="entry name" value="Acyl_CoA_acyltransferase"/>
</dbReference>
<dbReference type="SUPFAM" id="SSF55729">
    <property type="entry name" value="Acyl-CoA N-acyltransferases (Nat)"/>
    <property type="match status" value="1"/>
</dbReference>
<dbReference type="Proteomes" id="UP000772591">
    <property type="component" value="Unassembled WGS sequence"/>
</dbReference>
<organism evidence="2 3">
    <name type="scientific">Pseudomonas gregormendelii</name>
    <dbReference type="NCBI Taxonomy" id="1628277"/>
    <lineage>
        <taxon>Bacteria</taxon>
        <taxon>Pseudomonadati</taxon>
        <taxon>Pseudomonadota</taxon>
        <taxon>Gammaproteobacteria</taxon>
        <taxon>Pseudomonadales</taxon>
        <taxon>Pseudomonadaceae</taxon>
        <taxon>Pseudomonas</taxon>
    </lineage>
</organism>
<dbReference type="RefSeq" id="WP_205892312.1">
    <property type="nucleotide sequence ID" value="NZ_JADEVO010000008.1"/>
</dbReference>
<dbReference type="InterPro" id="IPR000182">
    <property type="entry name" value="GNAT_dom"/>
</dbReference>